<dbReference type="EMBL" id="ML143417">
    <property type="protein sequence ID" value="TBU28923.1"/>
    <property type="molecule type" value="Genomic_DNA"/>
</dbReference>
<dbReference type="Proteomes" id="UP000292957">
    <property type="component" value="Unassembled WGS sequence"/>
</dbReference>
<proteinExistence type="inferred from homology"/>
<feature type="compositionally biased region" description="Polar residues" evidence="7">
    <location>
        <begin position="1"/>
        <end position="12"/>
    </location>
</feature>
<reference evidence="9" key="1">
    <citation type="submission" date="2019-01" db="EMBL/GenBank/DDBJ databases">
        <title>Draft genome sequences of three monokaryotic isolates of the white-rot basidiomycete fungus Dichomitus squalens.</title>
        <authorList>
            <consortium name="DOE Joint Genome Institute"/>
            <person name="Lopez S.C."/>
            <person name="Andreopoulos B."/>
            <person name="Pangilinan J."/>
            <person name="Lipzen A."/>
            <person name="Riley R."/>
            <person name="Ahrendt S."/>
            <person name="Ng V."/>
            <person name="Barry K."/>
            <person name="Daum C."/>
            <person name="Grigoriev I.V."/>
            <person name="Hilden K.S."/>
            <person name="Makela M.R."/>
            <person name="de Vries R.P."/>
        </authorList>
    </citation>
    <scope>NUCLEOTIDE SEQUENCE [LARGE SCALE GENOMIC DNA]</scope>
    <source>
        <strain evidence="9">OM18370.1</strain>
    </source>
</reference>
<keyword evidence="4 8" id="KW-1133">Transmembrane helix</keyword>
<evidence type="ECO:0000256" key="4">
    <source>
        <dbReference type="ARBA" id="ARBA00022989"/>
    </source>
</evidence>
<dbReference type="OrthoDB" id="340608at2759"/>
<evidence type="ECO:0000256" key="3">
    <source>
        <dbReference type="ARBA" id="ARBA00022692"/>
    </source>
</evidence>
<dbReference type="GO" id="GO:0005886">
    <property type="term" value="C:plasma membrane"/>
    <property type="evidence" value="ECO:0007669"/>
    <property type="project" value="TreeGrafter"/>
</dbReference>
<dbReference type="InterPro" id="IPR005045">
    <property type="entry name" value="CDC50/LEM3_fam"/>
</dbReference>
<comment type="similarity">
    <text evidence="2 6">Belongs to the CDC50/LEM3 family.</text>
</comment>
<evidence type="ECO:0000313" key="9">
    <source>
        <dbReference type="EMBL" id="TBU28923.1"/>
    </source>
</evidence>
<sequence length="397" mass="43911">MAPTNRKNTGETSEAGEEKKNGKGSWRRPTDTAFQQQRLRASHPLFIPRTVIPTLLVIGVILAPIGGLLIWGNTLVSEIDIDYTHCELLPSTTSNSTPLSFTNLSSSDYSYKLRAVSSDLTVNPPQYAFLDLTGTDGITNATARQCVLQFDVPADIQPPVMLYYKLSNFYQNHRRYVKSASLDQLSGKKPSSKSLSDDCQPLDKIGNQTIYPCGMIANSMFNDTFTSLTMLSGPEPNSTYAWSEKNIAWPGEARKYVTKPAYDPSEIVPPPFWVERFPNGYTAGNIPDLKHDEHFQNWMRTAGLPTFSKLWGRNDDAALAQGRYQIVVNLNFPVLKYDGTKSIVISSAAWLGGKNPFLGWAYVAAAGFLLLLGVVVAIVNCVKPRKLGDPSKLSFNR</sequence>
<feature type="transmembrane region" description="Helical" evidence="8">
    <location>
        <begin position="46"/>
        <end position="71"/>
    </location>
</feature>
<gene>
    <name evidence="9" type="ORF">BD311DRAFT_721470</name>
</gene>
<feature type="transmembrane region" description="Helical" evidence="8">
    <location>
        <begin position="357"/>
        <end position="382"/>
    </location>
</feature>
<feature type="region of interest" description="Disordered" evidence="7">
    <location>
        <begin position="1"/>
        <end position="30"/>
    </location>
</feature>
<organism evidence="9">
    <name type="scientific">Dichomitus squalens</name>
    <dbReference type="NCBI Taxonomy" id="114155"/>
    <lineage>
        <taxon>Eukaryota</taxon>
        <taxon>Fungi</taxon>
        <taxon>Dikarya</taxon>
        <taxon>Basidiomycota</taxon>
        <taxon>Agaricomycotina</taxon>
        <taxon>Agaricomycetes</taxon>
        <taxon>Polyporales</taxon>
        <taxon>Polyporaceae</taxon>
        <taxon>Dichomitus</taxon>
    </lineage>
</organism>
<dbReference type="PIRSF" id="PIRSF015840">
    <property type="entry name" value="DUF284_TM_euk"/>
    <property type="match status" value="1"/>
</dbReference>
<accession>A0A4V2K0H6</accession>
<protein>
    <submittedName>
        <fullName evidence="9">Transcription regulator</fullName>
    </submittedName>
</protein>
<evidence type="ECO:0000256" key="2">
    <source>
        <dbReference type="ARBA" id="ARBA00009457"/>
    </source>
</evidence>
<dbReference type="Pfam" id="PF03381">
    <property type="entry name" value="CDC50"/>
    <property type="match status" value="1"/>
</dbReference>
<dbReference type="PANTHER" id="PTHR10926">
    <property type="entry name" value="CELL CYCLE CONTROL PROTEIN 50"/>
    <property type="match status" value="1"/>
</dbReference>
<dbReference type="GO" id="GO:0005794">
    <property type="term" value="C:Golgi apparatus"/>
    <property type="evidence" value="ECO:0007669"/>
    <property type="project" value="TreeGrafter"/>
</dbReference>
<keyword evidence="3 8" id="KW-0812">Transmembrane</keyword>
<dbReference type="PANTHER" id="PTHR10926:SF0">
    <property type="entry name" value="CDC50, ISOFORM A"/>
    <property type="match status" value="1"/>
</dbReference>
<name>A0A4V2K0H6_9APHY</name>
<evidence type="ECO:0000256" key="6">
    <source>
        <dbReference type="PIRNR" id="PIRNR015840"/>
    </source>
</evidence>
<evidence type="ECO:0000256" key="8">
    <source>
        <dbReference type="SAM" id="Phobius"/>
    </source>
</evidence>
<dbReference type="AlphaFoldDB" id="A0A4V2K0H6"/>
<dbReference type="GO" id="GO:0045332">
    <property type="term" value="P:phospholipid translocation"/>
    <property type="evidence" value="ECO:0007669"/>
    <property type="project" value="UniProtKB-UniRule"/>
</dbReference>
<comment type="subcellular location">
    <subcellularLocation>
        <location evidence="1">Membrane</location>
        <topology evidence="1">Multi-pass membrane protein</topology>
    </subcellularLocation>
</comment>
<evidence type="ECO:0000256" key="5">
    <source>
        <dbReference type="ARBA" id="ARBA00023136"/>
    </source>
</evidence>
<keyword evidence="5 6" id="KW-0472">Membrane</keyword>
<evidence type="ECO:0000256" key="7">
    <source>
        <dbReference type="SAM" id="MobiDB-lite"/>
    </source>
</evidence>
<dbReference type="GO" id="GO:0005783">
    <property type="term" value="C:endoplasmic reticulum"/>
    <property type="evidence" value="ECO:0007669"/>
    <property type="project" value="TreeGrafter"/>
</dbReference>
<evidence type="ECO:0000256" key="1">
    <source>
        <dbReference type="ARBA" id="ARBA00004141"/>
    </source>
</evidence>